<accession>A0ABV8QRB6</accession>
<feature type="signal peptide" evidence="2">
    <location>
        <begin position="1"/>
        <end position="21"/>
    </location>
</feature>
<proteinExistence type="predicted"/>
<evidence type="ECO:0008006" key="5">
    <source>
        <dbReference type="Google" id="ProtNLM"/>
    </source>
</evidence>
<dbReference type="Proteomes" id="UP001595907">
    <property type="component" value="Unassembled WGS sequence"/>
</dbReference>
<feature type="compositionally biased region" description="Basic residues" evidence="1">
    <location>
        <begin position="87"/>
        <end position="97"/>
    </location>
</feature>
<evidence type="ECO:0000256" key="1">
    <source>
        <dbReference type="SAM" id="MobiDB-lite"/>
    </source>
</evidence>
<keyword evidence="4" id="KW-1185">Reference proteome</keyword>
<dbReference type="RefSeq" id="WP_379708713.1">
    <property type="nucleotide sequence ID" value="NZ_JBHSCZ010000002.1"/>
</dbReference>
<evidence type="ECO:0000256" key="2">
    <source>
        <dbReference type="SAM" id="SignalP"/>
    </source>
</evidence>
<comment type="caution">
    <text evidence="3">The sequence shown here is derived from an EMBL/GenBank/DDBJ whole genome shotgun (WGS) entry which is preliminary data.</text>
</comment>
<sequence length="106" mass="11837">MHIKLLLAVTIFSAATTASFAQTVAARPATSLRTDNKRIRQGVKSGELTKAETVRLKSQQAAVYQEQKAYKADGVVTPAERKDLRQDKRKLSRNIKRQKNDAQTQP</sequence>
<organism evidence="3 4">
    <name type="scientific">Ferruginibacter yonginensis</name>
    <dbReference type="NCBI Taxonomy" id="1310416"/>
    <lineage>
        <taxon>Bacteria</taxon>
        <taxon>Pseudomonadati</taxon>
        <taxon>Bacteroidota</taxon>
        <taxon>Chitinophagia</taxon>
        <taxon>Chitinophagales</taxon>
        <taxon>Chitinophagaceae</taxon>
        <taxon>Ferruginibacter</taxon>
    </lineage>
</organism>
<protein>
    <recommendedName>
        <fullName evidence="5">DUF4148 domain-containing protein</fullName>
    </recommendedName>
</protein>
<evidence type="ECO:0000313" key="3">
    <source>
        <dbReference type="EMBL" id="MFC4262851.1"/>
    </source>
</evidence>
<reference evidence="4" key="1">
    <citation type="journal article" date="2019" name="Int. J. Syst. Evol. Microbiol.">
        <title>The Global Catalogue of Microorganisms (GCM) 10K type strain sequencing project: providing services to taxonomists for standard genome sequencing and annotation.</title>
        <authorList>
            <consortium name="The Broad Institute Genomics Platform"/>
            <consortium name="The Broad Institute Genome Sequencing Center for Infectious Disease"/>
            <person name="Wu L."/>
            <person name="Ma J."/>
        </authorList>
    </citation>
    <scope>NUCLEOTIDE SEQUENCE [LARGE SCALE GENOMIC DNA]</scope>
    <source>
        <strain evidence="4">CECT 8289</strain>
    </source>
</reference>
<feature type="region of interest" description="Disordered" evidence="1">
    <location>
        <begin position="76"/>
        <end position="106"/>
    </location>
</feature>
<gene>
    <name evidence="3" type="ORF">ACFOWM_08185</name>
</gene>
<dbReference type="EMBL" id="JBHSCZ010000002">
    <property type="protein sequence ID" value="MFC4262851.1"/>
    <property type="molecule type" value="Genomic_DNA"/>
</dbReference>
<feature type="chain" id="PRO_5045652707" description="DUF4148 domain-containing protein" evidence="2">
    <location>
        <begin position="22"/>
        <end position="106"/>
    </location>
</feature>
<evidence type="ECO:0000313" key="4">
    <source>
        <dbReference type="Proteomes" id="UP001595907"/>
    </source>
</evidence>
<keyword evidence="2" id="KW-0732">Signal</keyword>
<name>A0ABV8QRB6_9BACT</name>